<organism evidence="1 2">
    <name type="scientific">Shimia isoporae</name>
    <dbReference type="NCBI Taxonomy" id="647720"/>
    <lineage>
        <taxon>Bacteria</taxon>
        <taxon>Pseudomonadati</taxon>
        <taxon>Pseudomonadota</taxon>
        <taxon>Alphaproteobacteria</taxon>
        <taxon>Rhodobacterales</taxon>
        <taxon>Roseobacteraceae</taxon>
    </lineage>
</organism>
<proteinExistence type="predicted"/>
<dbReference type="RefSeq" id="WP_132861096.1">
    <property type="nucleotide sequence ID" value="NZ_SMGR01000003.1"/>
</dbReference>
<dbReference type="InterPro" id="IPR011990">
    <property type="entry name" value="TPR-like_helical_dom_sf"/>
</dbReference>
<dbReference type="SUPFAM" id="SSF48452">
    <property type="entry name" value="TPR-like"/>
    <property type="match status" value="1"/>
</dbReference>
<dbReference type="Proteomes" id="UP000295673">
    <property type="component" value="Unassembled WGS sequence"/>
</dbReference>
<evidence type="ECO:0000313" key="2">
    <source>
        <dbReference type="Proteomes" id="UP000295673"/>
    </source>
</evidence>
<reference evidence="1 2" key="1">
    <citation type="submission" date="2019-03" db="EMBL/GenBank/DDBJ databases">
        <title>Genomic Encyclopedia of Archaeal and Bacterial Type Strains, Phase II (KMG-II): from individual species to whole genera.</title>
        <authorList>
            <person name="Goeker M."/>
        </authorList>
    </citation>
    <scope>NUCLEOTIDE SEQUENCE [LARGE SCALE GENOMIC DNA]</scope>
    <source>
        <strain evidence="1 2">DSM 26433</strain>
    </source>
</reference>
<comment type="caution">
    <text evidence="1">The sequence shown here is derived from an EMBL/GenBank/DDBJ whole genome shotgun (WGS) entry which is preliminary data.</text>
</comment>
<dbReference type="Gene3D" id="1.25.40.10">
    <property type="entry name" value="Tetratricopeptide repeat domain"/>
    <property type="match status" value="1"/>
</dbReference>
<sequence length="513" mass="55398">MTDKPTKEEIVQQLDRLLGSPDFAAGPRLQKFLTHIVTEELEGRGELLKGTALAMDVFGRGADFDPNNDSIVRIEAIKLRKAVEHYYLTAGAEDEVVITVPKGRYRPAFQRRTIEPSKSVPVARRGLPTLVICQFEGATTEKASVYRDGLPEEIGLELARFGQIRVISGWHESLAGKSPGMADLPAQADYLLRGNVREAGGKLRVSVQLERIPGNSLVWSDRFRVSGDEEDPFDVQEKIAKHCATRMVDAYGAVSEDLNAQYSGRMAEDAGVFEALLSFHAHMRTSRQSSLAEFASLTDAALQDNPSSGLAHALKSISLIEQAAVGGAAVSDIVEAGRQHAEQAVALAPNCQEALFALASFARFQGDTARYETLLARAVAANPNAALMSGMVGGWLAAMGNTREAAAMIDEARARNPLLPIWMNVPRALDPFMNGDFAEASAMVRDVDGRDNLYDWMLIAAIHGKSGELGLGEAALGVFRDANIDVFDYLSSIPLGETVSARITEGLRALSSG</sequence>
<gene>
    <name evidence="1" type="ORF">BXY66_2947</name>
</gene>
<name>A0A4R1NAA0_9RHOB</name>
<protein>
    <submittedName>
        <fullName evidence="1">TolB-like protein</fullName>
    </submittedName>
</protein>
<accession>A0A4R1NAA0</accession>
<evidence type="ECO:0000313" key="1">
    <source>
        <dbReference type="EMBL" id="TCL00306.1"/>
    </source>
</evidence>
<keyword evidence="2" id="KW-1185">Reference proteome</keyword>
<dbReference type="EMBL" id="SMGR01000003">
    <property type="protein sequence ID" value="TCL00306.1"/>
    <property type="molecule type" value="Genomic_DNA"/>
</dbReference>
<dbReference type="OrthoDB" id="54411at2"/>
<dbReference type="AlphaFoldDB" id="A0A4R1NAA0"/>